<dbReference type="SMART" id="SM00185">
    <property type="entry name" value="ARM"/>
    <property type="match status" value="13"/>
</dbReference>
<feature type="compositionally biased region" description="Basic and acidic residues" evidence="2">
    <location>
        <begin position="186"/>
        <end position="211"/>
    </location>
</feature>
<evidence type="ECO:0000313" key="4">
    <source>
        <dbReference type="Proteomes" id="UP000002729"/>
    </source>
</evidence>
<sequence length="1529" mass="162381">MNLGDLWGWEKRKLGCRIRAETQNPALDEIRERLSKMSGVDVPELDGPSKAQRRPQTTGAGKALRTGRVRDELSRPTTAALGDGAAGGLTASSTAALVAYQRDALPKEISKTRKNINKKFFQIPRSPPAKIMLDLQKDRLRLPPPTAGGDTPPREPEGEAPPVAVGAMRPKTTGGAGGRSGTNRRGLPDKARSASPESPEKGEKVEGDARVVDKDHVFPPYHGDLFMTRGVYMGGIIYQSRLQDHAEGGRRRKGPGEAAERDREEAAKLLAAKLKAEEEERLRLSVPAKRDDPKAHEAKLHCANSLASWSTHAENAARLAEEGAVSAALVLSKDENADVRRACATAFKNMSQHAELCAQLVKHTAVPVISDLGVAAKDIAVSRDCGLALVNLTIMDGIEAKLVEDGVVIALMSLMNQHEELAELCSRGLFNLTCVDQPYMYMERVIKAFVTLASSTMAAVKHVCAAALCNLSDIKAVRSRIVEEGVVQVVGLLARGAEARTRRVCAIVLHSLASTRTCRADMVSKGAVQVLYALSSDVDTITLHYIASAIIRLAMEDQNLPRLVHEGGVTALCNICLRCPRDVSTTQLCASALSLLSQQAIGRQAIVQEGCVPALVTLLHEASDASTLRHGLSALTNLLVDEGNHEQVLGQGGVASVIALCSHASSEIREACALALFNFSRGEAARERGVSASAIPAIIALSRLPEPRTRMRCAATLCKLASVEANVGLMVEEGVVPAFIDMLQTRDQEIVKHCCAALCRLAHEGSSAVTIAEGAVPHVIAGCGEGSDAATRQSCCAVLSAVSAHEPCRRPLCAMGTLGALVALARDRAADDTTRLRCAVAFANLSHEPTVQGEMVAAGIVPVVAELSNSYCEENQLYCARALCNLGCHAGSEEAIVKQGGVAALMMICMVRAVSHLTKQVCAKALLNLLCTPAVRENWLPALAKEGLVQACSVLSRLSEEETMRVCASIFCTLSAQGPAGRALLVERRSTLLDVFGLMRSRDRTTQVVCGKTACNLLGHVDSQQPAVRAGAVSVLTSLCTLGDPEAEVAAADAYFLIAGDEACRLEMVEAKVLPVLITNARSPNGPTRQSCLRVLAHLAWWKNVWKNVRAPLLTASIVPVLVVLVEQTCGAAAALEAEPAGDADAAAPAAAPADEKPRGDDVVQDLTLYIFTYMTFASEDHRVAMVRDDVVPALELLYRRLTLGGPPERARRVRMFVAAALRSLAAATAALDKLVEDGAVRLLCDMMCAEDDASNAEVFEHCARALYSVAREQRFNGVLLDQGALEAIPRLGALPECYALAAATLHLLSLEPPHREMIVADVAARDLLLRLAEAPEDPHAASTVQSCAQTFFWLSRCTAQAREELASAGLVPLLIRLSRHGDDKVASSCSEALKNLSSGGSGGIEEGTVSTLIAMTLSGGPSTNAAALDADSLAELPQKPLDEQLYKPSPELEPQSLLGAFEPHTVSVMKMVGGIAGAGPPPPEPPEMDVQDTLNLSFLDSGDALEDDENMGASMMFAKITADASSSA</sequence>
<feature type="region of interest" description="Disordered" evidence="2">
    <location>
        <begin position="243"/>
        <end position="264"/>
    </location>
</feature>
<feature type="region of interest" description="Disordered" evidence="2">
    <location>
        <begin position="38"/>
        <end position="88"/>
    </location>
</feature>
<organism evidence="4">
    <name type="scientific">Aureococcus anophagefferens</name>
    <name type="common">Harmful bloom alga</name>
    <dbReference type="NCBI Taxonomy" id="44056"/>
    <lineage>
        <taxon>Eukaryota</taxon>
        <taxon>Sar</taxon>
        <taxon>Stramenopiles</taxon>
        <taxon>Ochrophyta</taxon>
        <taxon>Pelagophyceae</taxon>
        <taxon>Pelagomonadales</taxon>
        <taxon>Pelagomonadaceae</taxon>
        <taxon>Aureococcus</taxon>
    </lineage>
</organism>
<dbReference type="SUPFAM" id="SSF48371">
    <property type="entry name" value="ARM repeat"/>
    <property type="match status" value="5"/>
</dbReference>
<reference evidence="3 4" key="1">
    <citation type="journal article" date="2011" name="Proc. Natl. Acad. Sci. U.S.A.">
        <title>Niche of harmful alga Aureococcus anophagefferens revealed through ecogenomics.</title>
        <authorList>
            <person name="Gobler C.J."/>
            <person name="Berry D.L."/>
            <person name="Dyhrman S.T."/>
            <person name="Wilhelm S.W."/>
            <person name="Salamov A."/>
            <person name="Lobanov A.V."/>
            <person name="Zhang Y."/>
            <person name="Collier J.L."/>
            <person name="Wurch L.L."/>
            <person name="Kustka A.B."/>
            <person name="Dill B.D."/>
            <person name="Shah M."/>
            <person name="VerBerkmoes N.C."/>
            <person name="Kuo A."/>
            <person name="Terry A."/>
            <person name="Pangilinan J."/>
            <person name="Lindquist E.A."/>
            <person name="Lucas S."/>
            <person name="Paulsen I.T."/>
            <person name="Hattenrath-Lehmann T.K."/>
            <person name="Talmage S.C."/>
            <person name="Walker E.A."/>
            <person name="Koch F."/>
            <person name="Burson A.M."/>
            <person name="Marcoval M.A."/>
            <person name="Tang Y.Z."/>
            <person name="Lecleir G.R."/>
            <person name="Coyne K.J."/>
            <person name="Berg G.M."/>
            <person name="Bertrand E.M."/>
            <person name="Saito M.A."/>
            <person name="Gladyshev V.N."/>
            <person name="Grigoriev I.V."/>
        </authorList>
    </citation>
    <scope>NUCLEOTIDE SEQUENCE [LARGE SCALE GENOMIC DNA]</scope>
    <source>
        <strain evidence="4">CCMP 1984</strain>
    </source>
</reference>
<feature type="repeat" description="ARM" evidence="1">
    <location>
        <begin position="610"/>
        <end position="653"/>
    </location>
</feature>
<dbReference type="PROSITE" id="PS50176">
    <property type="entry name" value="ARM_REPEAT"/>
    <property type="match status" value="1"/>
</dbReference>
<dbReference type="InterPro" id="IPR016024">
    <property type="entry name" value="ARM-type_fold"/>
</dbReference>
<dbReference type="PANTHER" id="PTHR23315">
    <property type="entry name" value="U BOX DOMAIN-CONTAINING"/>
    <property type="match status" value="1"/>
</dbReference>
<gene>
    <name evidence="3" type="ORF">AURANDRAFT_71242</name>
</gene>
<dbReference type="GeneID" id="20228126"/>
<evidence type="ECO:0000313" key="3">
    <source>
        <dbReference type="EMBL" id="EGB10239.1"/>
    </source>
</evidence>
<evidence type="ECO:0000256" key="2">
    <source>
        <dbReference type="SAM" id="MobiDB-lite"/>
    </source>
</evidence>
<evidence type="ECO:0000256" key="1">
    <source>
        <dbReference type="PROSITE-ProRule" id="PRU00259"/>
    </source>
</evidence>
<proteinExistence type="predicted"/>
<feature type="compositionally biased region" description="Low complexity" evidence="2">
    <location>
        <begin position="77"/>
        <end position="88"/>
    </location>
</feature>
<dbReference type="Gene3D" id="1.25.10.10">
    <property type="entry name" value="Leucine-rich Repeat Variant"/>
    <property type="match status" value="4"/>
</dbReference>
<dbReference type="OrthoDB" id="7537227at2759"/>
<keyword evidence="4" id="KW-1185">Reference proteome</keyword>
<dbReference type="KEGG" id="aaf:AURANDRAFT_71242"/>
<dbReference type="eggNOG" id="KOG0167">
    <property type="taxonomic scope" value="Eukaryota"/>
</dbReference>
<name>F0Y3D4_AURAN</name>
<protein>
    <submittedName>
        <fullName evidence="3">Uncharacterized protein</fullName>
    </submittedName>
</protein>
<dbReference type="OMA" id="LYMSRMK"/>
<dbReference type="InterPro" id="IPR000225">
    <property type="entry name" value="Armadillo"/>
</dbReference>
<accession>F0Y3D4</accession>
<dbReference type="Pfam" id="PF00514">
    <property type="entry name" value="Arm"/>
    <property type="match status" value="2"/>
</dbReference>
<dbReference type="EMBL" id="GL833124">
    <property type="protein sequence ID" value="EGB10239.1"/>
    <property type="molecule type" value="Genomic_DNA"/>
</dbReference>
<feature type="region of interest" description="Disordered" evidence="2">
    <location>
        <begin position="140"/>
        <end position="211"/>
    </location>
</feature>
<dbReference type="InParanoid" id="F0Y3D4"/>
<dbReference type="Proteomes" id="UP000002729">
    <property type="component" value="Unassembled WGS sequence"/>
</dbReference>
<dbReference type="PANTHER" id="PTHR23315:SF7">
    <property type="entry name" value="U-BOX DOMAIN-CONTAINING PROTEIN 4"/>
    <property type="match status" value="1"/>
</dbReference>
<dbReference type="InterPro" id="IPR011989">
    <property type="entry name" value="ARM-like"/>
</dbReference>
<dbReference type="RefSeq" id="XP_009035054.1">
    <property type="nucleotide sequence ID" value="XM_009036806.1"/>
</dbReference>